<dbReference type="Pfam" id="PF00589">
    <property type="entry name" value="Phage_integrase"/>
    <property type="match status" value="1"/>
</dbReference>
<dbReference type="InterPro" id="IPR013762">
    <property type="entry name" value="Integrase-like_cat_sf"/>
</dbReference>
<dbReference type="PROSITE" id="PS51898">
    <property type="entry name" value="TYR_RECOMBINASE"/>
    <property type="match status" value="1"/>
</dbReference>
<reference evidence="8" key="1">
    <citation type="journal article" date="2019" name="Int. J. Syst. Evol. Microbiol.">
        <title>The Global Catalogue of Microorganisms (GCM) 10K type strain sequencing project: providing services to taxonomists for standard genome sequencing and annotation.</title>
        <authorList>
            <consortium name="The Broad Institute Genomics Platform"/>
            <consortium name="The Broad Institute Genome Sequencing Center for Infectious Disease"/>
            <person name="Wu L."/>
            <person name="Ma J."/>
        </authorList>
    </citation>
    <scope>NUCLEOTIDE SEQUENCE [LARGE SCALE GENOMIC DNA]</scope>
    <source>
        <strain evidence="8">JCM 18514</strain>
    </source>
</reference>
<dbReference type="InterPro" id="IPR002104">
    <property type="entry name" value="Integrase_catalytic"/>
</dbReference>
<dbReference type="Proteomes" id="UP001500200">
    <property type="component" value="Unassembled WGS sequence"/>
</dbReference>
<name>A0ABP9SA94_9MICC</name>
<dbReference type="EMBL" id="BAABKK010000010">
    <property type="protein sequence ID" value="GAA5193139.1"/>
    <property type="molecule type" value="Genomic_DNA"/>
</dbReference>
<organism evidence="7 8">
    <name type="scientific">Arthrobacter gyeryongensis</name>
    <dbReference type="NCBI Taxonomy" id="1650592"/>
    <lineage>
        <taxon>Bacteria</taxon>
        <taxon>Bacillati</taxon>
        <taxon>Actinomycetota</taxon>
        <taxon>Actinomycetes</taxon>
        <taxon>Micrococcales</taxon>
        <taxon>Micrococcaceae</taxon>
        <taxon>Arthrobacter</taxon>
    </lineage>
</organism>
<keyword evidence="3" id="KW-0233">DNA recombination</keyword>
<keyword evidence="2 4" id="KW-0238">DNA-binding</keyword>
<evidence type="ECO:0000259" key="5">
    <source>
        <dbReference type="PROSITE" id="PS51898"/>
    </source>
</evidence>
<dbReference type="RefSeq" id="WP_345448817.1">
    <property type="nucleotide sequence ID" value="NZ_BAABKK010000010.1"/>
</dbReference>
<dbReference type="Gene3D" id="1.10.443.10">
    <property type="entry name" value="Intergrase catalytic core"/>
    <property type="match status" value="1"/>
</dbReference>
<dbReference type="InterPro" id="IPR004107">
    <property type="entry name" value="Integrase_SAM-like_N"/>
</dbReference>
<sequence>MTALAPILESFFLRRLMGQRRASQNTVAAYRDAFRLLLHYATEETGKAPQGLKLEDLDATFIGSYLAWLERSRGASIHTRNARLAAIRALFRYASYDFPEHAELIQRVLAIPAKRSDTAIVTYLTEEEATALINAPDASTWRGRRDRTLLLVAIVTGMRVSELVNMTAADVHLDPGAYLSCRGKGRKERITPLGKDAGARLKAWLAEQQPQRLAPLFPGPSGQKLTRDAVAKIVARHVKTATKDCPSLALKTVSPHTLRHTCAMRLLQSGIDIATIALWLGHENIRTTQIYLHADLALKQRALDRTAPPGTRTGRYHPPDELLAFLEGL</sequence>
<evidence type="ECO:0000259" key="6">
    <source>
        <dbReference type="PROSITE" id="PS51900"/>
    </source>
</evidence>
<feature type="domain" description="Core-binding (CB)" evidence="6">
    <location>
        <begin position="2"/>
        <end position="95"/>
    </location>
</feature>
<evidence type="ECO:0000256" key="4">
    <source>
        <dbReference type="PROSITE-ProRule" id="PRU01248"/>
    </source>
</evidence>
<gene>
    <name evidence="7" type="ORF">GCM10023346_17050</name>
</gene>
<dbReference type="InterPro" id="IPR011010">
    <property type="entry name" value="DNA_brk_join_enz"/>
</dbReference>
<dbReference type="InterPro" id="IPR050090">
    <property type="entry name" value="Tyrosine_recombinase_XerCD"/>
</dbReference>
<protein>
    <submittedName>
        <fullName evidence="7">Tyrosine-type recombinase/integrase</fullName>
    </submittedName>
</protein>
<dbReference type="PANTHER" id="PTHR30349:SF81">
    <property type="entry name" value="TYROSINE RECOMBINASE XERC"/>
    <property type="match status" value="1"/>
</dbReference>
<evidence type="ECO:0000313" key="7">
    <source>
        <dbReference type="EMBL" id="GAA5193139.1"/>
    </source>
</evidence>
<evidence type="ECO:0000256" key="3">
    <source>
        <dbReference type="ARBA" id="ARBA00023172"/>
    </source>
</evidence>
<keyword evidence="8" id="KW-1185">Reference proteome</keyword>
<evidence type="ECO:0000256" key="2">
    <source>
        <dbReference type="ARBA" id="ARBA00023125"/>
    </source>
</evidence>
<dbReference type="InterPro" id="IPR010998">
    <property type="entry name" value="Integrase_recombinase_N"/>
</dbReference>
<keyword evidence="1" id="KW-0229">DNA integration</keyword>
<dbReference type="SUPFAM" id="SSF56349">
    <property type="entry name" value="DNA breaking-rejoining enzymes"/>
    <property type="match status" value="1"/>
</dbReference>
<dbReference type="PROSITE" id="PS51900">
    <property type="entry name" value="CB"/>
    <property type="match status" value="1"/>
</dbReference>
<comment type="caution">
    <text evidence="7">The sequence shown here is derived from an EMBL/GenBank/DDBJ whole genome shotgun (WGS) entry which is preliminary data.</text>
</comment>
<dbReference type="Pfam" id="PF02899">
    <property type="entry name" value="Phage_int_SAM_1"/>
    <property type="match status" value="1"/>
</dbReference>
<proteinExistence type="predicted"/>
<accession>A0ABP9SA94</accession>
<evidence type="ECO:0000313" key="8">
    <source>
        <dbReference type="Proteomes" id="UP001500200"/>
    </source>
</evidence>
<evidence type="ECO:0000256" key="1">
    <source>
        <dbReference type="ARBA" id="ARBA00022908"/>
    </source>
</evidence>
<dbReference type="PANTHER" id="PTHR30349">
    <property type="entry name" value="PHAGE INTEGRASE-RELATED"/>
    <property type="match status" value="1"/>
</dbReference>
<feature type="domain" description="Tyr recombinase" evidence="5">
    <location>
        <begin position="119"/>
        <end position="304"/>
    </location>
</feature>
<dbReference type="Gene3D" id="1.10.150.130">
    <property type="match status" value="1"/>
</dbReference>
<dbReference type="InterPro" id="IPR044068">
    <property type="entry name" value="CB"/>
</dbReference>